<dbReference type="PANTHER" id="PTHR34427:SF5">
    <property type="entry name" value="DUF4283 DOMAIN-CONTAINING PROTEIN"/>
    <property type="match status" value="1"/>
</dbReference>
<reference evidence="2 3" key="1">
    <citation type="journal article" date="2023" name="Plants (Basel)">
        <title>Bridging the Gap: Combining Genomics and Transcriptomics Approaches to Understand Stylosanthes scabra, an Orphan Legume from the Brazilian Caatinga.</title>
        <authorList>
            <person name="Ferreira-Neto J.R.C."/>
            <person name="da Silva M.D."/>
            <person name="Binneck E."/>
            <person name="de Melo N.F."/>
            <person name="da Silva R.H."/>
            <person name="de Melo A.L.T.M."/>
            <person name="Pandolfi V."/>
            <person name="Bustamante F.O."/>
            <person name="Brasileiro-Vidal A.C."/>
            <person name="Benko-Iseppon A.M."/>
        </authorList>
    </citation>
    <scope>NUCLEOTIDE SEQUENCE [LARGE SCALE GENOMIC DNA]</scope>
    <source>
        <tissue evidence="2">Leaves</tissue>
    </source>
</reference>
<keyword evidence="3" id="KW-1185">Reference proteome</keyword>
<protein>
    <recommendedName>
        <fullName evidence="4">DUF4283 domain-containing protein</fullName>
    </recommendedName>
</protein>
<feature type="region of interest" description="Disordered" evidence="1">
    <location>
        <begin position="206"/>
        <end position="227"/>
    </location>
</feature>
<feature type="compositionally biased region" description="Basic and acidic residues" evidence="1">
    <location>
        <begin position="290"/>
        <end position="302"/>
    </location>
</feature>
<dbReference type="EMBL" id="JASCZI010274736">
    <property type="protein sequence ID" value="MED6226170.1"/>
    <property type="molecule type" value="Genomic_DNA"/>
</dbReference>
<evidence type="ECO:0008006" key="4">
    <source>
        <dbReference type="Google" id="ProtNLM"/>
    </source>
</evidence>
<feature type="compositionally biased region" description="Basic residues" evidence="1">
    <location>
        <begin position="303"/>
        <end position="317"/>
    </location>
</feature>
<sequence>MRDWCEITEVKLMGSLKAVITFDSKESMQVAEQSPFLLNHFIEVRQWSPEESNVARRVWLEIYGLPIHVWNETNMIKIGEVWGRVIKVNARSEEHYSSFSVLVDTDFGPTIQSRLRTKVEDEEFLLEWVYEKDGDELIMNATKNMERVDGGNMSKNEGTRRRSTGGNETSKQGTREGAGKAIVAMLAGCGDGLDDSNNLQQAQLVHKTKRPEEVDDNQSKTKTWDDDRLTEDVVRETQIGDEKRTRGDNLVGRNKYGTNDLQELEDTVSGPEIPPGFDPLPGLEYGADSEQEHPIVTRDGKRSRAQKRGTKKVRGTKKKEISHGKAVQKDKRKKKSE</sequence>
<accession>A0ABU6ZW67</accession>
<gene>
    <name evidence="2" type="ORF">PIB30_100873</name>
</gene>
<name>A0ABU6ZW67_9FABA</name>
<comment type="caution">
    <text evidence="2">The sequence shown here is derived from an EMBL/GenBank/DDBJ whole genome shotgun (WGS) entry which is preliminary data.</text>
</comment>
<evidence type="ECO:0000313" key="2">
    <source>
        <dbReference type="EMBL" id="MED6226170.1"/>
    </source>
</evidence>
<feature type="region of interest" description="Disordered" evidence="1">
    <location>
        <begin position="147"/>
        <end position="177"/>
    </location>
</feature>
<feature type="region of interest" description="Disordered" evidence="1">
    <location>
        <begin position="239"/>
        <end position="337"/>
    </location>
</feature>
<proteinExistence type="predicted"/>
<organism evidence="2 3">
    <name type="scientific">Stylosanthes scabra</name>
    <dbReference type="NCBI Taxonomy" id="79078"/>
    <lineage>
        <taxon>Eukaryota</taxon>
        <taxon>Viridiplantae</taxon>
        <taxon>Streptophyta</taxon>
        <taxon>Embryophyta</taxon>
        <taxon>Tracheophyta</taxon>
        <taxon>Spermatophyta</taxon>
        <taxon>Magnoliopsida</taxon>
        <taxon>eudicotyledons</taxon>
        <taxon>Gunneridae</taxon>
        <taxon>Pentapetalae</taxon>
        <taxon>rosids</taxon>
        <taxon>fabids</taxon>
        <taxon>Fabales</taxon>
        <taxon>Fabaceae</taxon>
        <taxon>Papilionoideae</taxon>
        <taxon>50 kb inversion clade</taxon>
        <taxon>dalbergioids sensu lato</taxon>
        <taxon>Dalbergieae</taxon>
        <taxon>Pterocarpus clade</taxon>
        <taxon>Stylosanthes</taxon>
    </lineage>
</organism>
<evidence type="ECO:0000313" key="3">
    <source>
        <dbReference type="Proteomes" id="UP001341840"/>
    </source>
</evidence>
<evidence type="ECO:0000256" key="1">
    <source>
        <dbReference type="SAM" id="MobiDB-lite"/>
    </source>
</evidence>
<dbReference type="Proteomes" id="UP001341840">
    <property type="component" value="Unassembled WGS sequence"/>
</dbReference>
<feature type="compositionally biased region" description="Basic and acidic residues" evidence="1">
    <location>
        <begin position="318"/>
        <end position="329"/>
    </location>
</feature>
<feature type="compositionally biased region" description="Basic and acidic residues" evidence="1">
    <location>
        <begin position="217"/>
        <end position="227"/>
    </location>
</feature>
<dbReference type="PANTHER" id="PTHR34427">
    <property type="entry name" value="DUF4283 DOMAIN PROTEIN"/>
    <property type="match status" value="1"/>
</dbReference>